<dbReference type="InterPro" id="IPR023299">
    <property type="entry name" value="ATPase_P-typ_cyto_dom_N"/>
</dbReference>
<dbReference type="Gene3D" id="2.70.150.10">
    <property type="entry name" value="Calcium-transporting ATPase, cytoplasmic transduction domain A"/>
    <property type="match status" value="1"/>
</dbReference>
<dbReference type="Gene3D" id="3.40.1110.10">
    <property type="entry name" value="Calcium-transporting ATPase, cytoplasmic domain N"/>
    <property type="match status" value="1"/>
</dbReference>
<comment type="subcellular location">
    <subcellularLocation>
        <location evidence="8">Cell membrane</location>
    </subcellularLocation>
    <subcellularLocation>
        <location evidence="1">Membrane</location>
    </subcellularLocation>
</comment>
<keyword evidence="8" id="KW-0067">ATP-binding</keyword>
<keyword evidence="11" id="KW-1185">Reference proteome</keyword>
<evidence type="ECO:0000313" key="11">
    <source>
        <dbReference type="Proteomes" id="UP000076848"/>
    </source>
</evidence>
<dbReference type="InterPro" id="IPR051014">
    <property type="entry name" value="Cation_Transport_ATPase_IB"/>
</dbReference>
<sequence>MDCSGPGTLRLTLYYAYQSLSLARVRAIVADAGAEVSAQLGRTAWQMKGISHLRRAEMVTSYLRNIDGVIEATVETNGIVCVDFDRRRVDEETILSELASIDVLPLEIRDTHVLRPDQKDARNAWLAQRREIASMLASAVLLCVGVATEWLWPATGGWLPLMCFIGAYMAGGLYTLTEALDNFRLRRFAIDSLVLVAATGAAVLEAWSEGALVLLLFRLCHAVERKAIGWARREINTLAAVRPATAVVRRDGEALLKVPVRELVIGDVVMVSPNERVPADGFVVRGISGLDESLVTGESTPIEKYAALDAAWARRNPESIEAGSRVLAGTVNVAHAIEVEITRLPSESTLARMVESISRVESRPSSIQRMANRLEQILVPTILILASTIVLSLVVADVPLRDSLYRAIAFLVAASPFALAIATRGAVLASIACGVRNGVLIKGGAPLETLGRLDVVAFEKTGTLTRGFPHITDIMPALGVTQRELLNVAVAVESQSGHPLAIAIARDGAALLDEADPAFHANAVENLADQGLSAWIAGEMVLIGKPEIFGCDGIIPLGQDVEDATRMLRSAGRTVVAVRLGSRDLGVIGLLDLPKDDARDALLTLRDAGIARLVVVSGDYSPVVERLARQVGLDDAWGDLKPRSKFAVIQELERAGNVALVSVGAHDERAMAAASVSVIMEGAHSGTALETGDVVMMSGDLNKLPFVVGVARRADAVIRLNLLLSFGLAAALVVATMMGMSMGAAMAFQFGCTVLIGINAVRILPSRLLPMQSVAGSKTL</sequence>
<evidence type="ECO:0000256" key="6">
    <source>
        <dbReference type="ARBA" id="ARBA00039097"/>
    </source>
</evidence>
<dbReference type="SUPFAM" id="SSF56784">
    <property type="entry name" value="HAD-like"/>
    <property type="match status" value="1"/>
</dbReference>
<gene>
    <name evidence="10" type="primary">cadA_2</name>
    <name evidence="10" type="ORF">SAMEA3906486_00209</name>
</gene>
<dbReference type="PRINTS" id="PR00119">
    <property type="entry name" value="CATATPASE"/>
</dbReference>
<feature type="transmembrane region" description="Helical" evidence="8">
    <location>
        <begin position="377"/>
        <end position="396"/>
    </location>
</feature>
<dbReference type="InterPro" id="IPR027256">
    <property type="entry name" value="P-typ_ATPase_IB"/>
</dbReference>
<reference evidence="10 11" key="1">
    <citation type="submission" date="2016-04" db="EMBL/GenBank/DDBJ databases">
        <authorList>
            <consortium name="Pathogen Informatics"/>
        </authorList>
    </citation>
    <scope>NUCLEOTIDE SEQUENCE [LARGE SCALE GENOMIC DNA]</scope>
    <source>
        <strain evidence="10 11">H050680373</strain>
    </source>
</reference>
<dbReference type="Pfam" id="PF00122">
    <property type="entry name" value="E1-E2_ATPase"/>
    <property type="match status" value="1"/>
</dbReference>
<dbReference type="GO" id="GO:0016887">
    <property type="term" value="F:ATP hydrolysis activity"/>
    <property type="evidence" value="ECO:0007669"/>
    <property type="project" value="InterPro"/>
</dbReference>
<feature type="transmembrane region" description="Helical" evidence="8">
    <location>
        <begin position="132"/>
        <end position="152"/>
    </location>
</feature>
<comment type="catalytic activity">
    <reaction evidence="7">
        <text>Zn(2+)(in) + ATP + H2O = Zn(2+)(out) + ADP + phosphate + H(+)</text>
        <dbReference type="Rhea" id="RHEA:20621"/>
        <dbReference type="ChEBI" id="CHEBI:15377"/>
        <dbReference type="ChEBI" id="CHEBI:15378"/>
        <dbReference type="ChEBI" id="CHEBI:29105"/>
        <dbReference type="ChEBI" id="CHEBI:30616"/>
        <dbReference type="ChEBI" id="CHEBI:43474"/>
        <dbReference type="ChEBI" id="CHEBI:456216"/>
        <dbReference type="EC" id="7.2.2.12"/>
    </reaction>
</comment>
<keyword evidence="4 8" id="KW-1133">Transmembrane helix</keyword>
<dbReference type="InterPro" id="IPR036412">
    <property type="entry name" value="HAD-like_sf"/>
</dbReference>
<keyword evidence="5 8" id="KW-0472">Membrane</keyword>
<evidence type="ECO:0000256" key="2">
    <source>
        <dbReference type="ARBA" id="ARBA00006024"/>
    </source>
</evidence>
<evidence type="ECO:0000313" key="10">
    <source>
        <dbReference type="EMBL" id="SAI65467.1"/>
    </source>
</evidence>
<dbReference type="GO" id="GO:0005524">
    <property type="term" value="F:ATP binding"/>
    <property type="evidence" value="ECO:0007669"/>
    <property type="project" value="UniProtKB-UniRule"/>
</dbReference>
<feature type="transmembrane region" description="Helical" evidence="8">
    <location>
        <begin position="722"/>
        <end position="740"/>
    </location>
</feature>
<dbReference type="Pfam" id="PF00702">
    <property type="entry name" value="Hydrolase"/>
    <property type="match status" value="1"/>
</dbReference>
<feature type="domain" description="P-type ATPase A" evidence="9">
    <location>
        <begin position="242"/>
        <end position="357"/>
    </location>
</feature>
<comment type="similarity">
    <text evidence="2 8">Belongs to the cation transport ATPase (P-type) (TC 3.A.3) family. Type IB subfamily.</text>
</comment>
<dbReference type="InterPro" id="IPR023214">
    <property type="entry name" value="HAD_sf"/>
</dbReference>
<dbReference type="GO" id="GO:0016463">
    <property type="term" value="F:P-type zinc transporter activity"/>
    <property type="evidence" value="ECO:0007669"/>
    <property type="project" value="UniProtKB-EC"/>
</dbReference>
<name>A0A157S4Y0_9BORD</name>
<keyword evidence="8" id="KW-0479">Metal-binding</keyword>
<dbReference type="Gene3D" id="3.30.70.100">
    <property type="match status" value="1"/>
</dbReference>
<dbReference type="NCBIfam" id="TIGR01525">
    <property type="entry name" value="ATPase-IB_hvy"/>
    <property type="match status" value="1"/>
</dbReference>
<dbReference type="GO" id="GO:0005886">
    <property type="term" value="C:plasma membrane"/>
    <property type="evidence" value="ECO:0007669"/>
    <property type="project" value="UniProtKB-SubCell"/>
</dbReference>
<feature type="transmembrane region" description="Helical" evidence="8">
    <location>
        <begin position="158"/>
        <end position="177"/>
    </location>
</feature>
<evidence type="ECO:0000256" key="1">
    <source>
        <dbReference type="ARBA" id="ARBA00004370"/>
    </source>
</evidence>
<dbReference type="Proteomes" id="UP000076848">
    <property type="component" value="Unassembled WGS sequence"/>
</dbReference>
<dbReference type="Gene3D" id="3.40.50.1000">
    <property type="entry name" value="HAD superfamily/HAD-like"/>
    <property type="match status" value="1"/>
</dbReference>
<dbReference type="PANTHER" id="PTHR48085:SF5">
    <property type="entry name" value="CADMIUM_ZINC-TRANSPORTING ATPASE HMA4-RELATED"/>
    <property type="match status" value="1"/>
</dbReference>
<dbReference type="InterPro" id="IPR008250">
    <property type="entry name" value="ATPase_P-typ_transduc_dom_A_sf"/>
</dbReference>
<keyword evidence="8" id="KW-0547">Nucleotide-binding</keyword>
<dbReference type="EMBL" id="FKIF01000001">
    <property type="protein sequence ID" value="SAI65467.1"/>
    <property type="molecule type" value="Genomic_DNA"/>
</dbReference>
<keyword evidence="10" id="KW-0378">Hydrolase</keyword>
<evidence type="ECO:0000259" key="9">
    <source>
        <dbReference type="Pfam" id="PF00122"/>
    </source>
</evidence>
<accession>A0A157S4Y0</accession>
<keyword evidence="3 8" id="KW-0812">Transmembrane</keyword>
<protein>
    <recommendedName>
        <fullName evidence="6">P-type Zn(2+) transporter</fullName>
        <ecNumber evidence="6">7.2.2.12</ecNumber>
    </recommendedName>
</protein>
<organism evidence="10 11">
    <name type="scientific">Bordetella ansorpii</name>
    <dbReference type="NCBI Taxonomy" id="288768"/>
    <lineage>
        <taxon>Bacteria</taxon>
        <taxon>Pseudomonadati</taxon>
        <taxon>Pseudomonadota</taxon>
        <taxon>Betaproteobacteria</taxon>
        <taxon>Burkholderiales</taxon>
        <taxon>Alcaligenaceae</taxon>
        <taxon>Bordetella</taxon>
    </lineage>
</organism>
<evidence type="ECO:0000256" key="4">
    <source>
        <dbReference type="ARBA" id="ARBA00022989"/>
    </source>
</evidence>
<dbReference type="NCBIfam" id="TIGR01494">
    <property type="entry name" value="ATPase_P-type"/>
    <property type="match status" value="1"/>
</dbReference>
<feature type="transmembrane region" description="Helical" evidence="8">
    <location>
        <begin position="746"/>
        <end position="764"/>
    </location>
</feature>
<feature type="transmembrane region" description="Helical" evidence="8">
    <location>
        <begin position="408"/>
        <end position="432"/>
    </location>
</feature>
<dbReference type="EC" id="7.2.2.12" evidence="6"/>
<dbReference type="AlphaFoldDB" id="A0A157S4Y0"/>
<dbReference type="InterPro" id="IPR059000">
    <property type="entry name" value="ATPase_P-type_domA"/>
</dbReference>
<evidence type="ECO:0000256" key="5">
    <source>
        <dbReference type="ARBA" id="ARBA00023136"/>
    </source>
</evidence>
<dbReference type="STRING" id="288768.SAMEA3906486_00209"/>
<keyword evidence="8" id="KW-1003">Cell membrane</keyword>
<dbReference type="SUPFAM" id="SSF81653">
    <property type="entry name" value="Calcium ATPase, transduction domain A"/>
    <property type="match status" value="1"/>
</dbReference>
<dbReference type="Gene3D" id="1.20.1110.10">
    <property type="entry name" value="Calcium-transporting ATPase, transmembrane domain"/>
    <property type="match status" value="1"/>
</dbReference>
<evidence type="ECO:0000256" key="3">
    <source>
        <dbReference type="ARBA" id="ARBA00022692"/>
    </source>
</evidence>
<dbReference type="InterPro" id="IPR001757">
    <property type="entry name" value="P_typ_ATPase"/>
</dbReference>
<evidence type="ECO:0000256" key="8">
    <source>
        <dbReference type="RuleBase" id="RU362081"/>
    </source>
</evidence>
<evidence type="ECO:0000256" key="7">
    <source>
        <dbReference type="ARBA" id="ARBA00047308"/>
    </source>
</evidence>
<proteinExistence type="inferred from homology"/>
<dbReference type="GO" id="GO:0046872">
    <property type="term" value="F:metal ion binding"/>
    <property type="evidence" value="ECO:0007669"/>
    <property type="project" value="UniProtKB-KW"/>
</dbReference>
<dbReference type="PANTHER" id="PTHR48085">
    <property type="entry name" value="CADMIUM/ZINC-TRANSPORTING ATPASE HMA2-RELATED"/>
    <property type="match status" value="1"/>
</dbReference>
<dbReference type="InterPro" id="IPR023298">
    <property type="entry name" value="ATPase_P-typ_TM_dom_sf"/>
</dbReference>
<dbReference type="SUPFAM" id="SSF81665">
    <property type="entry name" value="Calcium ATPase, transmembrane domain M"/>
    <property type="match status" value="1"/>
</dbReference>